<proteinExistence type="predicted"/>
<feature type="transmembrane region" description="Helical" evidence="1">
    <location>
        <begin position="7"/>
        <end position="28"/>
    </location>
</feature>
<gene>
    <name evidence="2" type="ORF">FHX68_0663</name>
</gene>
<keyword evidence="3" id="KW-1185">Reference proteome</keyword>
<feature type="transmembrane region" description="Helical" evidence="1">
    <location>
        <begin position="34"/>
        <end position="55"/>
    </location>
</feature>
<accession>A0A4Y3UM83</accession>
<dbReference type="Proteomes" id="UP000319804">
    <property type="component" value="Unassembled WGS sequence"/>
</dbReference>
<reference evidence="2 3" key="1">
    <citation type="submission" date="2019-06" db="EMBL/GenBank/DDBJ databases">
        <title>Sequencing the genomes of 1000 actinobacteria strains.</title>
        <authorList>
            <person name="Klenk H.-P."/>
        </authorList>
    </citation>
    <scope>NUCLEOTIDE SEQUENCE [LARGE SCALE GENOMIC DNA]</scope>
    <source>
        <strain evidence="2 3">DSM 20427</strain>
    </source>
</reference>
<sequence>MNKNPTLSILLIFVSVLVITAAVVAVVVTGPIRWIALGVALLAAVAAGATLFALLKGSQHL</sequence>
<keyword evidence="1" id="KW-0472">Membrane</keyword>
<comment type="caution">
    <text evidence="2">The sequence shown here is derived from an EMBL/GenBank/DDBJ whole genome shotgun (WGS) entry which is preliminary data.</text>
</comment>
<protein>
    <submittedName>
        <fullName evidence="2">Uncharacterized protein</fullName>
    </submittedName>
</protein>
<keyword evidence="1" id="KW-0812">Transmembrane</keyword>
<evidence type="ECO:0000313" key="3">
    <source>
        <dbReference type="Proteomes" id="UP000319804"/>
    </source>
</evidence>
<keyword evidence="1" id="KW-1133">Transmembrane helix</keyword>
<dbReference type="EMBL" id="VFPS01000001">
    <property type="protein sequence ID" value="TQN00559.1"/>
    <property type="molecule type" value="Genomic_DNA"/>
</dbReference>
<dbReference type="RefSeq" id="WP_141381267.1">
    <property type="nucleotide sequence ID" value="NZ_BJNA01000059.1"/>
</dbReference>
<name>A0A4Y3UM83_9MICO</name>
<evidence type="ECO:0000256" key="1">
    <source>
        <dbReference type="SAM" id="Phobius"/>
    </source>
</evidence>
<organism evidence="2 3">
    <name type="scientific">Microbacterium lacticum</name>
    <dbReference type="NCBI Taxonomy" id="33885"/>
    <lineage>
        <taxon>Bacteria</taxon>
        <taxon>Bacillati</taxon>
        <taxon>Actinomycetota</taxon>
        <taxon>Actinomycetes</taxon>
        <taxon>Micrococcales</taxon>
        <taxon>Microbacteriaceae</taxon>
        <taxon>Microbacterium</taxon>
    </lineage>
</organism>
<dbReference type="AlphaFoldDB" id="A0A4Y3UM83"/>
<evidence type="ECO:0000313" key="2">
    <source>
        <dbReference type="EMBL" id="TQN00559.1"/>
    </source>
</evidence>